<dbReference type="AlphaFoldDB" id="A0A543CWR1"/>
<proteinExistence type="predicted"/>
<sequence>MPDTESPSPPEIDDAPTGATPADAVVHPPGAIKRSLRDKQPDDGTYRNPLKAGGRFTSKGSNAAGTLGCLLWDKNNHEVGFALTAQHVVQPPDIKKVERNKTKLGQPKGTDGSTGYGNDIIGVWVEGQKVLNAAGTFADRDEAIVKLAPGMKWAPEIVGLGAISGMHALTPDETKSGTYPVHKRGALSDVTGGVISTYITNAATEPDPDKQHSLLVVTSNPDSNGQPGVFATEGDSGSAIVNDANEVVALLHHVAEDTGLVHCTPIEQILGRFAKKGFNLEVAHPVPGHPPIFTVPGGAKIALPPEVVAQFAADPGMRKDFRGEADQAPAGRSWFTDVPPPAGTFDRVRDDLSRSAGGRLLVAFMERHGEELMRLPHQDQRFRLAWHRGGGSMITQLLLRMLLHPEQTLPATLTGVPVMTCVDRILAEVRRCASPAALADLARVRAAIPDLAGLTYQGILDALADGSDRREGAGH</sequence>
<dbReference type="SUPFAM" id="SSF50494">
    <property type="entry name" value="Trypsin-like serine proteases"/>
    <property type="match status" value="1"/>
</dbReference>
<feature type="compositionally biased region" description="Basic and acidic residues" evidence="1">
    <location>
        <begin position="35"/>
        <end position="45"/>
    </location>
</feature>
<evidence type="ECO:0000313" key="3">
    <source>
        <dbReference type="Proteomes" id="UP000316096"/>
    </source>
</evidence>
<keyword evidence="3" id="KW-1185">Reference proteome</keyword>
<evidence type="ECO:0008006" key="4">
    <source>
        <dbReference type="Google" id="ProtNLM"/>
    </source>
</evidence>
<dbReference type="OrthoDB" id="4315336at2"/>
<feature type="region of interest" description="Disordered" evidence="1">
    <location>
        <begin position="1"/>
        <end position="57"/>
    </location>
</feature>
<dbReference type="InterPro" id="IPR009003">
    <property type="entry name" value="Peptidase_S1_PA"/>
</dbReference>
<protein>
    <recommendedName>
        <fullName evidence="4">Trypsin-like peptidase</fullName>
    </recommendedName>
</protein>
<reference evidence="2 3" key="1">
    <citation type="submission" date="2019-06" db="EMBL/GenBank/DDBJ databases">
        <title>Sequencing the genomes of 1000 actinobacteria strains.</title>
        <authorList>
            <person name="Klenk H.-P."/>
        </authorList>
    </citation>
    <scope>NUCLEOTIDE SEQUENCE [LARGE SCALE GENOMIC DNA]</scope>
    <source>
        <strain evidence="2 3">DSM 102200</strain>
    </source>
</reference>
<evidence type="ECO:0000256" key="1">
    <source>
        <dbReference type="SAM" id="MobiDB-lite"/>
    </source>
</evidence>
<name>A0A543CWR1_9ACTN</name>
<dbReference type="RefSeq" id="WP_141961369.1">
    <property type="nucleotide sequence ID" value="NZ_VFOZ01000001.1"/>
</dbReference>
<dbReference type="EMBL" id="VFOZ01000001">
    <property type="protein sequence ID" value="TQM01547.1"/>
    <property type="molecule type" value="Genomic_DNA"/>
</dbReference>
<feature type="compositionally biased region" description="Low complexity" evidence="1">
    <location>
        <begin position="15"/>
        <end position="24"/>
    </location>
</feature>
<gene>
    <name evidence="2" type="ORF">FB559_7308</name>
</gene>
<dbReference type="Proteomes" id="UP000316096">
    <property type="component" value="Unassembled WGS sequence"/>
</dbReference>
<comment type="caution">
    <text evidence="2">The sequence shown here is derived from an EMBL/GenBank/DDBJ whole genome shotgun (WGS) entry which is preliminary data.</text>
</comment>
<evidence type="ECO:0000313" key="2">
    <source>
        <dbReference type="EMBL" id="TQM01547.1"/>
    </source>
</evidence>
<organism evidence="2 3">
    <name type="scientific">Actinoallomurus bryophytorum</name>
    <dbReference type="NCBI Taxonomy" id="1490222"/>
    <lineage>
        <taxon>Bacteria</taxon>
        <taxon>Bacillati</taxon>
        <taxon>Actinomycetota</taxon>
        <taxon>Actinomycetes</taxon>
        <taxon>Streptosporangiales</taxon>
        <taxon>Thermomonosporaceae</taxon>
        <taxon>Actinoallomurus</taxon>
    </lineage>
</organism>
<accession>A0A543CWR1</accession>